<protein>
    <submittedName>
        <fullName evidence="2">Uncharacterized protein</fullName>
    </submittedName>
</protein>
<feature type="region of interest" description="Disordered" evidence="1">
    <location>
        <begin position="1"/>
        <end position="29"/>
    </location>
</feature>
<dbReference type="InParanoid" id="E9FZX1"/>
<dbReference type="KEGG" id="dpx:DAPPUDRAFT_236080"/>
<evidence type="ECO:0000313" key="3">
    <source>
        <dbReference type="Proteomes" id="UP000000305"/>
    </source>
</evidence>
<feature type="compositionally biased region" description="Polar residues" evidence="1">
    <location>
        <begin position="10"/>
        <end position="22"/>
    </location>
</feature>
<evidence type="ECO:0000256" key="1">
    <source>
        <dbReference type="SAM" id="MobiDB-lite"/>
    </source>
</evidence>
<keyword evidence="3" id="KW-1185">Reference proteome</keyword>
<dbReference type="AlphaFoldDB" id="E9FZX1"/>
<evidence type="ECO:0000313" key="2">
    <source>
        <dbReference type="EMBL" id="EFX87122.1"/>
    </source>
</evidence>
<gene>
    <name evidence="2" type="ORF">DAPPUDRAFT_236080</name>
</gene>
<organism evidence="2 3">
    <name type="scientific">Daphnia pulex</name>
    <name type="common">Water flea</name>
    <dbReference type="NCBI Taxonomy" id="6669"/>
    <lineage>
        <taxon>Eukaryota</taxon>
        <taxon>Metazoa</taxon>
        <taxon>Ecdysozoa</taxon>
        <taxon>Arthropoda</taxon>
        <taxon>Crustacea</taxon>
        <taxon>Branchiopoda</taxon>
        <taxon>Diplostraca</taxon>
        <taxon>Cladocera</taxon>
        <taxon>Anomopoda</taxon>
        <taxon>Daphniidae</taxon>
        <taxon>Daphnia</taxon>
    </lineage>
</organism>
<reference evidence="2 3" key="1">
    <citation type="journal article" date="2011" name="Science">
        <title>The ecoresponsive genome of Daphnia pulex.</title>
        <authorList>
            <person name="Colbourne J.K."/>
            <person name="Pfrender M.E."/>
            <person name="Gilbert D."/>
            <person name="Thomas W.K."/>
            <person name="Tucker A."/>
            <person name="Oakley T.H."/>
            <person name="Tokishita S."/>
            <person name="Aerts A."/>
            <person name="Arnold G.J."/>
            <person name="Basu M.K."/>
            <person name="Bauer D.J."/>
            <person name="Caceres C.E."/>
            <person name="Carmel L."/>
            <person name="Casola C."/>
            <person name="Choi J.H."/>
            <person name="Detter J.C."/>
            <person name="Dong Q."/>
            <person name="Dusheyko S."/>
            <person name="Eads B.D."/>
            <person name="Frohlich T."/>
            <person name="Geiler-Samerotte K.A."/>
            <person name="Gerlach D."/>
            <person name="Hatcher P."/>
            <person name="Jogdeo S."/>
            <person name="Krijgsveld J."/>
            <person name="Kriventseva E.V."/>
            <person name="Kultz D."/>
            <person name="Laforsch C."/>
            <person name="Lindquist E."/>
            <person name="Lopez J."/>
            <person name="Manak J.R."/>
            <person name="Muller J."/>
            <person name="Pangilinan J."/>
            <person name="Patwardhan R.P."/>
            <person name="Pitluck S."/>
            <person name="Pritham E.J."/>
            <person name="Rechtsteiner A."/>
            <person name="Rho M."/>
            <person name="Rogozin I.B."/>
            <person name="Sakarya O."/>
            <person name="Salamov A."/>
            <person name="Schaack S."/>
            <person name="Shapiro H."/>
            <person name="Shiga Y."/>
            <person name="Skalitzky C."/>
            <person name="Smith Z."/>
            <person name="Souvorov A."/>
            <person name="Sung W."/>
            <person name="Tang Z."/>
            <person name="Tsuchiya D."/>
            <person name="Tu H."/>
            <person name="Vos H."/>
            <person name="Wang M."/>
            <person name="Wolf Y.I."/>
            <person name="Yamagata H."/>
            <person name="Yamada T."/>
            <person name="Ye Y."/>
            <person name="Shaw J.R."/>
            <person name="Andrews J."/>
            <person name="Crease T.J."/>
            <person name="Tang H."/>
            <person name="Lucas S.M."/>
            <person name="Robertson H.M."/>
            <person name="Bork P."/>
            <person name="Koonin E.V."/>
            <person name="Zdobnov E.M."/>
            <person name="Grigoriev I.V."/>
            <person name="Lynch M."/>
            <person name="Boore J.L."/>
        </authorList>
    </citation>
    <scope>NUCLEOTIDE SEQUENCE [LARGE SCALE GENOMIC DNA]</scope>
</reference>
<name>E9FZX1_DAPPU</name>
<dbReference type="EMBL" id="GL732528">
    <property type="protein sequence ID" value="EFX87122.1"/>
    <property type="molecule type" value="Genomic_DNA"/>
</dbReference>
<accession>E9FZX1</accession>
<sequence length="55" mass="6385">MWAPEERDTTSTSSILRTSKTNRAPLILQPNFRENRKAVVPIYEARSTQSDQMFD</sequence>
<dbReference type="Proteomes" id="UP000000305">
    <property type="component" value="Unassembled WGS sequence"/>
</dbReference>
<proteinExistence type="predicted"/>
<dbReference type="HOGENOM" id="CLU_3034511_0_0_1"/>